<proteinExistence type="predicted"/>
<dbReference type="AlphaFoldDB" id="A0AAC9LBD4"/>
<dbReference type="EMBL" id="CP016076">
    <property type="protein sequence ID" value="APU14487.1"/>
    <property type="molecule type" value="Genomic_DNA"/>
</dbReference>
<protein>
    <submittedName>
        <fullName evidence="1">Uncharacterized protein</fullName>
    </submittedName>
</protein>
<dbReference type="Proteomes" id="UP000185511">
    <property type="component" value="Chromosome"/>
</dbReference>
<organism evidence="1 2">
    <name type="scientific">Actinoalloteichus fjordicus</name>
    <dbReference type="NCBI Taxonomy" id="1612552"/>
    <lineage>
        <taxon>Bacteria</taxon>
        <taxon>Bacillati</taxon>
        <taxon>Actinomycetota</taxon>
        <taxon>Actinomycetes</taxon>
        <taxon>Pseudonocardiales</taxon>
        <taxon>Pseudonocardiaceae</taxon>
        <taxon>Actinoalloteichus</taxon>
    </lineage>
</organism>
<sequence length="140" mass="14866">MPVGLTAAADWEVTDVTDLQLVLHELVPLCELHGRHAGVFGSIRVNTPADATLGAAEALDAYAAEAVEGVPEFTEVVIDGRAAVEVSLSRAGEWNRAERALAIETDGQTIVLTLTGLDQEEFELGLPAYRLALDTLRVTG</sequence>
<dbReference type="Pfam" id="PF18966">
    <property type="entry name" value="Lipoprotein_23"/>
    <property type="match status" value="1"/>
</dbReference>
<dbReference type="KEGG" id="acad:UA74_12135"/>
<name>A0AAC9LBD4_9PSEU</name>
<gene>
    <name evidence="1" type="ORF">UA74_12135</name>
</gene>
<evidence type="ECO:0000313" key="2">
    <source>
        <dbReference type="Proteomes" id="UP000185511"/>
    </source>
</evidence>
<evidence type="ECO:0000313" key="1">
    <source>
        <dbReference type="EMBL" id="APU14487.1"/>
    </source>
</evidence>
<dbReference type="InterPro" id="IPR044058">
    <property type="entry name" value="Lipoprotein_23"/>
</dbReference>
<keyword evidence="2" id="KW-1185">Reference proteome</keyword>
<reference evidence="2" key="1">
    <citation type="submission" date="2016-06" db="EMBL/GenBank/DDBJ databases">
        <title>Complete genome sequence of Actinoalloteichus fjordicus DSM 46855 (=ADI127-17), type strain of the new species Actinoalloteichus fjordicus.</title>
        <authorList>
            <person name="Ruckert C."/>
            <person name="Nouioui I."/>
            <person name="Willmese J."/>
            <person name="van Wezel G."/>
            <person name="Klenk H.-P."/>
            <person name="Kalinowski J."/>
            <person name="Zotchev S.B."/>
        </authorList>
    </citation>
    <scope>NUCLEOTIDE SEQUENCE [LARGE SCALE GENOMIC DNA]</scope>
    <source>
        <strain evidence="2">ADI127-7</strain>
    </source>
</reference>
<accession>A0AAC9LBD4</accession>